<proteinExistence type="predicted"/>
<dbReference type="Gene3D" id="3.10.310.50">
    <property type="match status" value="1"/>
</dbReference>
<feature type="domain" description="TPM" evidence="1">
    <location>
        <begin position="5"/>
        <end position="122"/>
    </location>
</feature>
<evidence type="ECO:0000313" key="3">
    <source>
        <dbReference type="Proteomes" id="UP001501508"/>
    </source>
</evidence>
<keyword evidence="3" id="KW-1185">Reference proteome</keyword>
<dbReference type="PANTHER" id="PTHR30373:SF8">
    <property type="entry name" value="BLL7265 PROTEIN"/>
    <property type="match status" value="1"/>
</dbReference>
<protein>
    <submittedName>
        <fullName evidence="2">TPM domain-containing protein</fullName>
    </submittedName>
</protein>
<dbReference type="Pfam" id="PF04536">
    <property type="entry name" value="TPM_phosphatase"/>
    <property type="match status" value="1"/>
</dbReference>
<evidence type="ECO:0000313" key="2">
    <source>
        <dbReference type="EMBL" id="GAA4442872.1"/>
    </source>
</evidence>
<dbReference type="Proteomes" id="UP001501508">
    <property type="component" value="Unassembled WGS sequence"/>
</dbReference>
<dbReference type="RefSeq" id="WP_345030706.1">
    <property type="nucleotide sequence ID" value="NZ_BAABEY010000028.1"/>
</dbReference>
<dbReference type="PANTHER" id="PTHR30373">
    <property type="entry name" value="UPF0603 PROTEIN YGCG"/>
    <property type="match status" value="1"/>
</dbReference>
<name>A0ABP8M4L2_9BACT</name>
<comment type="caution">
    <text evidence="2">The sequence shown here is derived from an EMBL/GenBank/DDBJ whole genome shotgun (WGS) entry which is preliminary data.</text>
</comment>
<sequence length="147" mass="16501">MSFTKASFFSPDEQKRIIAAIGSAESQTSGEIQVFIESNCQDDVMTRARAVFDELEMYKTALRNGVLFYLAYEDHKFAVLGDSGIHERVSADFWETTKEHLRSHFVKSAFADGFVNGILEAGEQLKKYFPETGDSGNELPNEIVFGK</sequence>
<organism evidence="2 3">
    <name type="scientific">Ravibacter arvi</name>
    <dbReference type="NCBI Taxonomy" id="2051041"/>
    <lineage>
        <taxon>Bacteria</taxon>
        <taxon>Pseudomonadati</taxon>
        <taxon>Bacteroidota</taxon>
        <taxon>Cytophagia</taxon>
        <taxon>Cytophagales</taxon>
        <taxon>Spirosomataceae</taxon>
        <taxon>Ravibacter</taxon>
    </lineage>
</organism>
<evidence type="ECO:0000259" key="1">
    <source>
        <dbReference type="Pfam" id="PF04536"/>
    </source>
</evidence>
<gene>
    <name evidence="2" type="ORF">GCM10023091_30410</name>
</gene>
<accession>A0ABP8M4L2</accession>
<reference evidence="3" key="1">
    <citation type="journal article" date="2019" name="Int. J. Syst. Evol. Microbiol.">
        <title>The Global Catalogue of Microorganisms (GCM) 10K type strain sequencing project: providing services to taxonomists for standard genome sequencing and annotation.</title>
        <authorList>
            <consortium name="The Broad Institute Genomics Platform"/>
            <consortium name="The Broad Institute Genome Sequencing Center for Infectious Disease"/>
            <person name="Wu L."/>
            <person name="Ma J."/>
        </authorList>
    </citation>
    <scope>NUCLEOTIDE SEQUENCE [LARGE SCALE GENOMIC DNA]</scope>
    <source>
        <strain evidence="3">JCM 31920</strain>
    </source>
</reference>
<dbReference type="InterPro" id="IPR007621">
    <property type="entry name" value="TPM_dom"/>
</dbReference>
<dbReference type="EMBL" id="BAABEY010000028">
    <property type="protein sequence ID" value="GAA4442872.1"/>
    <property type="molecule type" value="Genomic_DNA"/>
</dbReference>